<comment type="caution">
    <text evidence="2">The sequence shown here is derived from an EMBL/GenBank/DDBJ whole genome shotgun (WGS) entry which is preliminary data.</text>
</comment>
<feature type="region of interest" description="Disordered" evidence="1">
    <location>
        <begin position="29"/>
        <end position="48"/>
    </location>
</feature>
<organism evidence="2 3">
    <name type="scientific">Cystobacter fuscus (strain ATCC 25194 / DSM 2262 / NBRC 100088 / M29)</name>
    <dbReference type="NCBI Taxonomy" id="1242864"/>
    <lineage>
        <taxon>Bacteria</taxon>
        <taxon>Pseudomonadati</taxon>
        <taxon>Myxococcota</taxon>
        <taxon>Myxococcia</taxon>
        <taxon>Myxococcales</taxon>
        <taxon>Cystobacterineae</taxon>
        <taxon>Archangiaceae</taxon>
        <taxon>Cystobacter</taxon>
    </lineage>
</organism>
<dbReference type="Proteomes" id="UP000011682">
    <property type="component" value="Unassembled WGS sequence"/>
</dbReference>
<evidence type="ECO:0000313" key="3">
    <source>
        <dbReference type="Proteomes" id="UP000011682"/>
    </source>
</evidence>
<reference evidence="2" key="1">
    <citation type="submission" date="2013-05" db="EMBL/GenBank/DDBJ databases">
        <title>Genome assembly of Cystobacter fuscus DSM 2262.</title>
        <authorList>
            <person name="Sharma G."/>
            <person name="Khatri I."/>
            <person name="Kaur C."/>
            <person name="Mayilraj S."/>
            <person name="Subramanian S."/>
        </authorList>
    </citation>
    <scope>NUCLEOTIDE SEQUENCE [LARGE SCALE GENOMIC DNA]</scope>
    <source>
        <strain evidence="2">DSM 2262</strain>
    </source>
</reference>
<keyword evidence="3" id="KW-1185">Reference proteome</keyword>
<evidence type="ECO:0000256" key="1">
    <source>
        <dbReference type="SAM" id="MobiDB-lite"/>
    </source>
</evidence>
<dbReference type="AlphaFoldDB" id="S9PGS3"/>
<name>S9PGS3_CYSF2</name>
<proteinExistence type="predicted"/>
<accession>S9PGS3</accession>
<sequence length="48" mass="5818">MENVVDEQVPMGSFCPRFDIRHRNPQTHINSQHRQRRMHAMEGWRMAV</sequence>
<gene>
    <name evidence="2" type="ORF">D187_008468</name>
</gene>
<dbReference type="EMBL" id="ANAH02000007">
    <property type="protein sequence ID" value="EPX62281.1"/>
    <property type="molecule type" value="Genomic_DNA"/>
</dbReference>
<protein>
    <submittedName>
        <fullName evidence="2">Uncharacterized protein</fullName>
    </submittedName>
</protein>
<evidence type="ECO:0000313" key="2">
    <source>
        <dbReference type="EMBL" id="EPX62281.1"/>
    </source>
</evidence>